<protein>
    <submittedName>
        <fullName evidence="2">Uncharacterized protein</fullName>
    </submittedName>
</protein>
<evidence type="ECO:0000256" key="1">
    <source>
        <dbReference type="SAM" id="SignalP"/>
    </source>
</evidence>
<feature type="signal peptide" evidence="1">
    <location>
        <begin position="1"/>
        <end position="23"/>
    </location>
</feature>
<keyword evidence="1" id="KW-0732">Signal</keyword>
<evidence type="ECO:0000313" key="2">
    <source>
        <dbReference type="EMBL" id="OXA64620.1"/>
    </source>
</evidence>
<name>A0A226F5J5_FOLCA</name>
<dbReference type="AlphaFoldDB" id="A0A226F5J5"/>
<feature type="chain" id="PRO_5012330286" evidence="1">
    <location>
        <begin position="24"/>
        <end position="121"/>
    </location>
</feature>
<keyword evidence="3" id="KW-1185">Reference proteome</keyword>
<dbReference type="PROSITE" id="PS51257">
    <property type="entry name" value="PROKAR_LIPOPROTEIN"/>
    <property type="match status" value="1"/>
</dbReference>
<evidence type="ECO:0000313" key="3">
    <source>
        <dbReference type="Proteomes" id="UP000198287"/>
    </source>
</evidence>
<dbReference type="Proteomes" id="UP000198287">
    <property type="component" value="Unassembled WGS sequence"/>
</dbReference>
<reference evidence="2 3" key="1">
    <citation type="submission" date="2015-12" db="EMBL/GenBank/DDBJ databases">
        <title>The genome of Folsomia candida.</title>
        <authorList>
            <person name="Faddeeva A."/>
            <person name="Derks M.F."/>
            <person name="Anvar Y."/>
            <person name="Smit S."/>
            <person name="Van Straalen N."/>
            <person name="Roelofs D."/>
        </authorList>
    </citation>
    <scope>NUCLEOTIDE SEQUENCE [LARGE SCALE GENOMIC DNA]</scope>
    <source>
        <strain evidence="2 3">VU population</strain>
        <tissue evidence="2">Whole body</tissue>
    </source>
</reference>
<gene>
    <name evidence="2" type="ORF">Fcan01_03291</name>
</gene>
<organism evidence="2 3">
    <name type="scientific">Folsomia candida</name>
    <name type="common">Springtail</name>
    <dbReference type="NCBI Taxonomy" id="158441"/>
    <lineage>
        <taxon>Eukaryota</taxon>
        <taxon>Metazoa</taxon>
        <taxon>Ecdysozoa</taxon>
        <taxon>Arthropoda</taxon>
        <taxon>Hexapoda</taxon>
        <taxon>Collembola</taxon>
        <taxon>Entomobryomorpha</taxon>
        <taxon>Isotomoidea</taxon>
        <taxon>Isotomidae</taxon>
        <taxon>Proisotominae</taxon>
        <taxon>Folsomia</taxon>
    </lineage>
</organism>
<proteinExistence type="predicted"/>
<accession>A0A226F5J5</accession>
<sequence length="121" mass="12178">MKASLQRCLFLLSIGLLILSVAGCIVKPGTWIALPNIPVVPQPPVPVGARVCPTNACCPGVCTAPDTCVNRRCVPSNGPAPLCTGAAFPLTPACVALGCLATSCGATICPATLPQLCPPTL</sequence>
<comment type="caution">
    <text evidence="2">The sequence shown here is derived from an EMBL/GenBank/DDBJ whole genome shotgun (WGS) entry which is preliminary data.</text>
</comment>
<dbReference type="EMBL" id="LNIX01000001">
    <property type="protein sequence ID" value="OXA64620.1"/>
    <property type="molecule type" value="Genomic_DNA"/>
</dbReference>